<protein>
    <recommendedName>
        <fullName evidence="2">Phospholipase A1</fullName>
        <ecNumber evidence="2">3.1.1.-</ecNumber>
    </recommendedName>
</protein>
<dbReference type="EC" id="3.1.1.-" evidence="2"/>
<dbReference type="PANTHER" id="PTHR31828:SF1">
    <property type="entry name" value="PHOSPHOLIPASE A1-IIGAMMA"/>
    <property type="match status" value="1"/>
</dbReference>
<feature type="compositionally biased region" description="Low complexity" evidence="3">
    <location>
        <begin position="59"/>
        <end position="70"/>
    </location>
</feature>
<evidence type="ECO:0000313" key="5">
    <source>
        <dbReference type="Proteomes" id="UP000095767"/>
    </source>
</evidence>
<sequence>MPSSGTGSIAKRWRELQGEHSWSGLLDPLDLDHGKSIISYGELVQANSDGFNNEKRSRTPATACTTTPTC</sequence>
<dbReference type="Proteomes" id="UP000095767">
    <property type="component" value="Unassembled WGS sequence"/>
</dbReference>
<keyword evidence="5" id="KW-1185">Reference proteome</keyword>
<evidence type="ECO:0000256" key="1">
    <source>
        <dbReference type="ARBA" id="ARBA00022801"/>
    </source>
</evidence>
<dbReference type="InterPro" id="IPR029058">
    <property type="entry name" value="AB_hydrolase_fold"/>
</dbReference>
<feature type="region of interest" description="Disordered" evidence="3">
    <location>
        <begin position="49"/>
        <end position="70"/>
    </location>
</feature>
<proteinExistence type="inferred from homology"/>
<keyword evidence="1 2" id="KW-0378">Hydrolase</keyword>
<dbReference type="STRING" id="888268.A0A1E5WEC7"/>
<dbReference type="InterPro" id="IPR033556">
    <property type="entry name" value="PLA"/>
</dbReference>
<comment type="caution">
    <text evidence="4">The sequence shown here is derived from an EMBL/GenBank/DDBJ whole genome shotgun (WGS) entry which is preliminary data.</text>
</comment>
<keyword evidence="2" id="KW-0442">Lipid degradation</keyword>
<evidence type="ECO:0000313" key="4">
    <source>
        <dbReference type="EMBL" id="OEL35753.1"/>
    </source>
</evidence>
<evidence type="ECO:0000256" key="2">
    <source>
        <dbReference type="RuleBase" id="RU367093"/>
    </source>
</evidence>
<evidence type="ECO:0000256" key="3">
    <source>
        <dbReference type="SAM" id="MobiDB-lite"/>
    </source>
</evidence>
<dbReference type="GO" id="GO:0016042">
    <property type="term" value="P:lipid catabolic process"/>
    <property type="evidence" value="ECO:0007669"/>
    <property type="project" value="UniProtKB-UniRule"/>
</dbReference>
<reference evidence="4 5" key="1">
    <citation type="submission" date="2016-09" db="EMBL/GenBank/DDBJ databases">
        <title>The draft genome of Dichanthelium oligosanthes: A C3 panicoid grass species.</title>
        <authorList>
            <person name="Studer A.J."/>
            <person name="Schnable J.C."/>
            <person name="Brutnell T.P."/>
        </authorList>
    </citation>
    <scope>NUCLEOTIDE SEQUENCE [LARGE SCALE GENOMIC DNA]</scope>
    <source>
        <strain evidence="5">cv. Kellogg 1175</strain>
        <tissue evidence="4">Leaf</tissue>
    </source>
</reference>
<name>A0A1E5WEC7_9POAL</name>
<dbReference type="GO" id="GO:0008970">
    <property type="term" value="F:phospholipase A1 activity"/>
    <property type="evidence" value="ECO:0007669"/>
    <property type="project" value="UniProtKB-UniRule"/>
</dbReference>
<gene>
    <name evidence="4" type="ORF">BAE44_0003229</name>
</gene>
<dbReference type="EMBL" id="LWDX02011112">
    <property type="protein sequence ID" value="OEL35753.1"/>
    <property type="molecule type" value="Genomic_DNA"/>
</dbReference>
<dbReference type="PANTHER" id="PTHR31828">
    <property type="entry name" value="PHOSPHOLIPASE A1-IIGAMMA"/>
    <property type="match status" value="1"/>
</dbReference>
<accession>A0A1E5WEC7</accession>
<keyword evidence="2" id="KW-0443">Lipid metabolism</keyword>
<comment type="function">
    <text evidence="2">Acylhydrolase that catalyzes the hydrolysis of phospholipids at the sn-1 position.</text>
</comment>
<dbReference type="Gene3D" id="3.40.50.1820">
    <property type="entry name" value="alpha/beta hydrolase"/>
    <property type="match status" value="1"/>
</dbReference>
<dbReference type="AlphaFoldDB" id="A0A1E5WEC7"/>
<dbReference type="OrthoDB" id="674280at2759"/>
<comment type="similarity">
    <text evidence="2">Belongs to the AB hydrolase superfamily. Lipase family.</text>
</comment>
<organism evidence="4 5">
    <name type="scientific">Dichanthelium oligosanthes</name>
    <dbReference type="NCBI Taxonomy" id="888268"/>
    <lineage>
        <taxon>Eukaryota</taxon>
        <taxon>Viridiplantae</taxon>
        <taxon>Streptophyta</taxon>
        <taxon>Embryophyta</taxon>
        <taxon>Tracheophyta</taxon>
        <taxon>Spermatophyta</taxon>
        <taxon>Magnoliopsida</taxon>
        <taxon>Liliopsida</taxon>
        <taxon>Poales</taxon>
        <taxon>Poaceae</taxon>
        <taxon>PACMAD clade</taxon>
        <taxon>Panicoideae</taxon>
        <taxon>Panicodae</taxon>
        <taxon>Paniceae</taxon>
        <taxon>Dichantheliinae</taxon>
        <taxon>Dichanthelium</taxon>
    </lineage>
</organism>